<accession>A0A0P0F3F1</accession>
<dbReference type="GO" id="GO:0003676">
    <property type="term" value="F:nucleic acid binding"/>
    <property type="evidence" value="ECO:0007669"/>
    <property type="project" value="InterPro"/>
</dbReference>
<organism evidence="3 5">
    <name type="scientific">Bacteroides thetaiotaomicron</name>
    <dbReference type="NCBI Taxonomy" id="818"/>
    <lineage>
        <taxon>Bacteria</taxon>
        <taxon>Pseudomonadati</taxon>
        <taxon>Bacteroidota</taxon>
        <taxon>Bacteroidia</taxon>
        <taxon>Bacteroidales</taxon>
        <taxon>Bacteroidaceae</taxon>
        <taxon>Bacteroides</taxon>
    </lineage>
</organism>
<feature type="domain" description="YhcG PDDEXK nuclease" evidence="1">
    <location>
        <begin position="226"/>
        <end position="384"/>
    </location>
</feature>
<sequence>MEQQVIPSDYTQYAEAVEIIKHAIERCRYRSAAAVNKETLSLYFGVGKFVSENSRIGCWGTKALPTISKLLQRELPGLHGFSESGLKRMRSFYEEWRTFLIRPTVLGELENHSSEKGTALIHPTALGELDIDEHLLLQLIGQPVNTEFTWDDFVKISFSHHIEILTRSKDIAERLFYIHCAAQNAWSLSSLKNYLKEDIYSNRGSLPSNFLQVLPEAIYAVKAILAFKDEYMLEMVNLENVGEREQDWNEKVIENQIVTNIKQFILRFGNDFTFIDSQHRLIVAGEEMFADLVFFNRELNASVIVELKRGKFRPNYLGQLSGYLTVYDMTDKKPHENPSIGIVLCQDANRKFVEIMVRDYDKPMGVATYRTAQEMPENLRKTLPDIDKLQNLLSENDSKSETVR</sequence>
<dbReference type="InterPro" id="IPR053148">
    <property type="entry name" value="PD-DEXK-like_domain"/>
</dbReference>
<evidence type="ECO:0000259" key="2">
    <source>
        <dbReference type="Pfam" id="PF17761"/>
    </source>
</evidence>
<dbReference type="AlphaFoldDB" id="A0A0P0F3F1"/>
<dbReference type="PANTHER" id="PTHR30547:SF0">
    <property type="entry name" value="BLR8175 PROTEIN"/>
    <property type="match status" value="1"/>
</dbReference>
<dbReference type="GeneID" id="60060661"/>
<dbReference type="InterPro" id="IPR009362">
    <property type="entry name" value="YhcG_C"/>
</dbReference>
<evidence type="ECO:0000313" key="4">
    <source>
        <dbReference type="EMBL" id="MCE9236424.1"/>
    </source>
</evidence>
<dbReference type="InterPro" id="IPR011856">
    <property type="entry name" value="tRNA_endonuc-like_dom_sf"/>
</dbReference>
<name>A0A0P0F3F1_BACT4</name>
<proteinExistence type="predicted"/>
<dbReference type="Pfam" id="PF06250">
    <property type="entry name" value="YhcG_C"/>
    <property type="match status" value="1"/>
</dbReference>
<dbReference type="RefSeq" id="WP_004301329.1">
    <property type="nucleotide sequence ID" value="NZ_CAXKYD010000008.1"/>
</dbReference>
<reference evidence="4" key="2">
    <citation type="submission" date="2021-07" db="EMBL/GenBank/DDBJ databases">
        <title>Comparative genomics of Bacteroides fragilis group isolates reveals species-dependent resistance mechanisms and validates clinical tools for resistance prediction.</title>
        <authorList>
            <person name="Wallace M.J."/>
            <person name="Jean S."/>
            <person name="Wallace M.A."/>
            <person name="Carey-Ann B.D."/>
            <person name="Dantas G."/>
        </authorList>
    </citation>
    <scope>NUCLEOTIDE SEQUENCE</scope>
    <source>
        <strain evidence="4">BJH_160</strain>
    </source>
</reference>
<dbReference type="PATRIC" id="fig|818.23.peg.4133"/>
<dbReference type="KEGG" id="btho:Btheta7330_04017"/>
<protein>
    <submittedName>
        <fullName evidence="4">PDDEXK nuclease domain-containing protein</fullName>
    </submittedName>
    <submittedName>
        <fullName evidence="3">Protein of uncharacterized function (DUF1016)</fullName>
    </submittedName>
</protein>
<dbReference type="Proteomes" id="UP001200544">
    <property type="component" value="Unassembled WGS sequence"/>
</dbReference>
<evidence type="ECO:0000259" key="1">
    <source>
        <dbReference type="Pfam" id="PF06250"/>
    </source>
</evidence>
<feature type="domain" description="YhcG N-terminal" evidence="2">
    <location>
        <begin position="20"/>
        <end position="109"/>
    </location>
</feature>
<evidence type="ECO:0000313" key="3">
    <source>
        <dbReference type="EMBL" id="CUP99063.1"/>
    </source>
</evidence>
<dbReference type="Gene3D" id="3.40.1350.10">
    <property type="match status" value="1"/>
</dbReference>
<gene>
    <name evidence="3" type="ORF">ERS852557_02372</name>
    <name evidence="4" type="ORF">K0H07_04535</name>
</gene>
<dbReference type="PANTHER" id="PTHR30547">
    <property type="entry name" value="UNCHARACTERIZED PROTEIN YHCG-RELATED"/>
    <property type="match status" value="1"/>
</dbReference>
<dbReference type="InterPro" id="IPR041527">
    <property type="entry name" value="YhcG_N"/>
</dbReference>
<dbReference type="Proteomes" id="UP000095541">
    <property type="component" value="Unassembled WGS sequence"/>
</dbReference>
<dbReference type="Pfam" id="PF17761">
    <property type="entry name" value="DUF1016_N"/>
    <property type="match status" value="1"/>
</dbReference>
<dbReference type="EMBL" id="JAHYQA010000002">
    <property type="protein sequence ID" value="MCE9236424.1"/>
    <property type="molecule type" value="Genomic_DNA"/>
</dbReference>
<reference evidence="3 5" key="1">
    <citation type="submission" date="2015-09" db="EMBL/GenBank/DDBJ databases">
        <authorList>
            <consortium name="Pathogen Informatics"/>
        </authorList>
    </citation>
    <scope>NUCLEOTIDE SEQUENCE [LARGE SCALE GENOMIC DNA]</scope>
    <source>
        <strain evidence="3 5">2789STDY5834945</strain>
    </source>
</reference>
<evidence type="ECO:0000313" key="5">
    <source>
        <dbReference type="Proteomes" id="UP000095541"/>
    </source>
</evidence>
<dbReference type="EMBL" id="CZBI01000003">
    <property type="protein sequence ID" value="CUP99063.1"/>
    <property type="molecule type" value="Genomic_DNA"/>
</dbReference>